<accession>A0ABC8YXQ6</accession>
<evidence type="ECO:0000313" key="1">
    <source>
        <dbReference type="EMBL" id="CAL4951485.1"/>
    </source>
</evidence>
<evidence type="ECO:0008006" key="3">
    <source>
        <dbReference type="Google" id="ProtNLM"/>
    </source>
</evidence>
<dbReference type="PANTHER" id="PTHR34835:SF69">
    <property type="entry name" value="UBIQUITIN-LIKE PROTEASE FAMILY PROFILE DOMAIN-CONTAINING PROTEIN"/>
    <property type="match status" value="1"/>
</dbReference>
<organism evidence="1 2">
    <name type="scientific">Urochloa decumbens</name>
    <dbReference type="NCBI Taxonomy" id="240449"/>
    <lineage>
        <taxon>Eukaryota</taxon>
        <taxon>Viridiplantae</taxon>
        <taxon>Streptophyta</taxon>
        <taxon>Embryophyta</taxon>
        <taxon>Tracheophyta</taxon>
        <taxon>Spermatophyta</taxon>
        <taxon>Magnoliopsida</taxon>
        <taxon>Liliopsida</taxon>
        <taxon>Poales</taxon>
        <taxon>Poaceae</taxon>
        <taxon>PACMAD clade</taxon>
        <taxon>Panicoideae</taxon>
        <taxon>Panicodae</taxon>
        <taxon>Paniceae</taxon>
        <taxon>Melinidinae</taxon>
        <taxon>Urochloa</taxon>
    </lineage>
</organism>
<proteinExistence type="predicted"/>
<dbReference type="AlphaFoldDB" id="A0ABC8YXQ6"/>
<evidence type="ECO:0000313" key="2">
    <source>
        <dbReference type="Proteomes" id="UP001497457"/>
    </source>
</evidence>
<sequence>MGSTTQLYDVVSGFDERKKGLVKAIGFEGILYFPRLSTVNRKFELWIMSRVDPPSQSLVINDSRKIQFNKDDVGRVFGIPSHGLSVERRAGKANKETVSLVRAKYCPSIKAAQEVIERDYGGSMSPSEENAFKVAFVVFVMSTLLSPGASTEYWNALVDPSVIHTYDWSEYVIQRLMYAVLKLKSDLNIYQKVTSITGCTLFLQVLYLDSIDLCVWNKDHNILPRIRQFNYGTMKTMILCDSCSESEFGKRKLRAPSGLCYHWAAVQDSNGNGQPMSRQMALCEAATTPAHALRVPVPSSASEPSDVQTASETSVNCSSKRHLCSDMKGVSLVDQPDPVGKKGRFSYCTEHKGHQDSASCQAPSNRQNLMPSSTIDLSKQTDPVFSNTLGTHCMITRMMPTLYLGAHHSKLRGCTDLNVTLQSLDSSNDYTPRKVAPLIIDSKTPWQLGFQRNDIYLNGLRSSIMKKLELLDVNNRMPCFIHYIPKYIEVSPVAVKLQFIGKEEMEMDLFDVILRHFKQLDDALYVRQSCARWRHFVESDFLKSILAGSFDTMNPSIREQFVGQHIGYDVPYCKMLFFPGLVEHGWVCYVWSSADNEIIIFDPNVRCAAPAFHARVVKLLKSALREVASKLFDGWEQDWESAKSRLKLTDSTIPCPNCTGIMCAHFCRNFDGKSTIVRHHNGGTEQTPGMLLAEVVKLSDNYGNIPEALQWEGPEDR</sequence>
<reference evidence="1" key="1">
    <citation type="submission" date="2024-10" db="EMBL/GenBank/DDBJ databases">
        <authorList>
            <person name="Ryan C."/>
        </authorList>
    </citation>
    <scope>NUCLEOTIDE SEQUENCE [LARGE SCALE GENOMIC DNA]</scope>
</reference>
<dbReference type="Proteomes" id="UP001497457">
    <property type="component" value="Chromosome 17b"/>
</dbReference>
<dbReference type="EMBL" id="OZ075127">
    <property type="protein sequence ID" value="CAL4951485.1"/>
    <property type="molecule type" value="Genomic_DNA"/>
</dbReference>
<gene>
    <name evidence="1" type="ORF">URODEC1_LOCUS38953</name>
</gene>
<dbReference type="PANTHER" id="PTHR34835">
    <property type="entry name" value="OS07G0283600 PROTEIN-RELATED"/>
    <property type="match status" value="1"/>
</dbReference>
<name>A0ABC8YXQ6_9POAL</name>
<protein>
    <recommendedName>
        <fullName evidence="3">Ubiquitin-like protease family profile domain-containing protein</fullName>
    </recommendedName>
</protein>
<keyword evidence="2" id="KW-1185">Reference proteome</keyword>